<dbReference type="Gene3D" id="2.30.42.10">
    <property type="match status" value="1"/>
</dbReference>
<reference evidence="2 3" key="1">
    <citation type="submission" date="2015-08" db="EMBL/GenBank/DDBJ databases">
        <authorList>
            <person name="Babu N.S."/>
            <person name="Beckwith C.J."/>
            <person name="Beseler K.G."/>
            <person name="Brison A."/>
            <person name="Carone J.V."/>
            <person name="Caskin T.P."/>
            <person name="Diamond M."/>
            <person name="Durham M.E."/>
            <person name="Foxe J.M."/>
            <person name="Go M."/>
            <person name="Henderson B.A."/>
            <person name="Jones I.B."/>
            <person name="McGettigan J.A."/>
            <person name="Micheletti S.J."/>
            <person name="Nasrallah M.E."/>
            <person name="Ortiz D."/>
            <person name="Piller C.R."/>
            <person name="Privatt S.R."/>
            <person name="Schneider S.L."/>
            <person name="Sharp S."/>
            <person name="Smith T.C."/>
            <person name="Stanton J.D."/>
            <person name="Ullery H.E."/>
            <person name="Wilson R.J."/>
            <person name="Serrano M.G."/>
            <person name="Buck G."/>
            <person name="Lee V."/>
            <person name="Wang Y."/>
            <person name="Carvalho R."/>
            <person name="Voegtly L."/>
            <person name="Shi R."/>
            <person name="Duckworth R."/>
            <person name="Johnson A."/>
            <person name="Loviza R."/>
            <person name="Walstead R."/>
            <person name="Shah Z."/>
            <person name="Kiflezghi M."/>
            <person name="Wade K."/>
            <person name="Ball S.L."/>
            <person name="Bradley K.W."/>
            <person name="Asai D.J."/>
            <person name="Bowman C.A."/>
            <person name="Russell D.A."/>
            <person name="Pope W.H."/>
            <person name="Jacobs-Sera D."/>
            <person name="Hendrix R.W."/>
            <person name="Hatfull G.F."/>
        </authorList>
    </citation>
    <scope>NUCLEOTIDE SEQUENCE [LARGE SCALE GENOMIC DNA]</scope>
    <source>
        <strain evidence="2 3">DSM 27648</strain>
    </source>
</reference>
<dbReference type="InterPro" id="IPR011659">
    <property type="entry name" value="WD40"/>
</dbReference>
<dbReference type="Pfam" id="PF04389">
    <property type="entry name" value="Peptidase_M28"/>
    <property type="match status" value="1"/>
</dbReference>
<dbReference type="Gene3D" id="2.120.10.30">
    <property type="entry name" value="TolB, C-terminal domain"/>
    <property type="match status" value="2"/>
</dbReference>
<dbReference type="InterPro" id="IPR011042">
    <property type="entry name" value="6-blade_b-propeller_TolB-like"/>
</dbReference>
<dbReference type="InterPro" id="IPR003137">
    <property type="entry name" value="PA_domain"/>
</dbReference>
<dbReference type="PANTHER" id="PTHR12147">
    <property type="entry name" value="METALLOPEPTIDASE M28 FAMILY MEMBER"/>
    <property type="match status" value="1"/>
</dbReference>
<dbReference type="GO" id="GO:0008235">
    <property type="term" value="F:metalloexopeptidase activity"/>
    <property type="evidence" value="ECO:0007669"/>
    <property type="project" value="InterPro"/>
</dbReference>
<dbReference type="KEGG" id="llu:AKJ09_05925"/>
<dbReference type="Pfam" id="PF07676">
    <property type="entry name" value="PD40"/>
    <property type="match status" value="3"/>
</dbReference>
<proteinExistence type="predicted"/>
<dbReference type="SUPFAM" id="SSF52025">
    <property type="entry name" value="PA domain"/>
    <property type="match status" value="1"/>
</dbReference>
<gene>
    <name evidence="2" type="ORF">AKJ09_05925</name>
</gene>
<evidence type="ECO:0000259" key="1">
    <source>
        <dbReference type="SMART" id="SM00228"/>
    </source>
</evidence>
<dbReference type="SMART" id="SM00228">
    <property type="entry name" value="PDZ"/>
    <property type="match status" value="1"/>
</dbReference>
<keyword evidence="3" id="KW-1185">Reference proteome</keyword>
<feature type="domain" description="PDZ" evidence="1">
    <location>
        <begin position="881"/>
        <end position="950"/>
    </location>
</feature>
<evidence type="ECO:0000313" key="2">
    <source>
        <dbReference type="EMBL" id="AKU99261.1"/>
    </source>
</evidence>
<dbReference type="SUPFAM" id="SSF50156">
    <property type="entry name" value="PDZ domain-like"/>
    <property type="match status" value="1"/>
</dbReference>
<dbReference type="InterPro" id="IPR001478">
    <property type="entry name" value="PDZ"/>
</dbReference>
<dbReference type="InterPro" id="IPR036034">
    <property type="entry name" value="PDZ_sf"/>
</dbReference>
<dbReference type="SUPFAM" id="SSF53187">
    <property type="entry name" value="Zn-dependent exopeptidases"/>
    <property type="match status" value="1"/>
</dbReference>
<dbReference type="PATRIC" id="fig|1391654.3.peg.6015"/>
<dbReference type="InterPro" id="IPR007484">
    <property type="entry name" value="Peptidase_M28"/>
</dbReference>
<dbReference type="STRING" id="1391654.AKJ09_05925"/>
<dbReference type="RefSeq" id="WP_240488598.1">
    <property type="nucleotide sequence ID" value="NZ_CP012333.1"/>
</dbReference>
<dbReference type="EMBL" id="CP012333">
    <property type="protein sequence ID" value="AKU99261.1"/>
    <property type="molecule type" value="Genomic_DNA"/>
</dbReference>
<name>A0A0K1Q0W3_9BACT</name>
<dbReference type="InterPro" id="IPR045175">
    <property type="entry name" value="M28_fam"/>
</dbReference>
<organism evidence="2 3">
    <name type="scientific">Labilithrix luteola</name>
    <dbReference type="NCBI Taxonomy" id="1391654"/>
    <lineage>
        <taxon>Bacteria</taxon>
        <taxon>Pseudomonadati</taxon>
        <taxon>Myxococcota</taxon>
        <taxon>Polyangia</taxon>
        <taxon>Polyangiales</taxon>
        <taxon>Labilitrichaceae</taxon>
        <taxon>Labilithrix</taxon>
    </lineage>
</organism>
<dbReference type="Pfam" id="PF13180">
    <property type="entry name" value="PDZ_2"/>
    <property type="match status" value="1"/>
</dbReference>
<dbReference type="AlphaFoldDB" id="A0A0K1Q0W3"/>
<dbReference type="SUPFAM" id="SSF82171">
    <property type="entry name" value="DPP6 N-terminal domain-like"/>
    <property type="match status" value="1"/>
</dbReference>
<sequence>MNRVRTALQISPALLLAMGGLSLGLGGCGSSPAAAPNAKAAPPRSIAPQVLPVSEERHLTNLRQLTLEGENAEAYWSFDGRQLILQSRTGDNDCDRIYRMPVDAMLSAPAGSPGVLPSMIPVSNGKGATTCSYFLPGDKKVIYASTQLGGDACPPKPDHSMGYVWALYDTYDIFKSDADGANPVRLTDVKGYDAEATVCAKDGSIVFTSTRDGDIDLYRMDADGKNVKRLTNTPGYDGGAFFNADCSKIVWRASRPRPGKELDDFKRLLSQNLVRPSKLELWTANADGSEATQLTYLDAASFAPFWHPSQKRILFSSNYGDPKGREFDIWAINVDGTGLERITYAPGFDGFPMFSPDGKTLAFASNRATPRGKHDTNVFLAQWVEDVPREHQESSADRVMTDIAWLADPAREGRGVGTKGLEQSGNYIEERMKRLGLQPAGDAQSYRQAFPVVTDLKSEDSTQVSIAGKPLAKDDYVVMGYSPAKANVTGDIVSAGYGIVAKELDVDDYAGLDVKKKVVVVRRFVPEGGKFGNTEAQRRYGDIRRKAFSAREKGAAALIVVDDPIAPANAKDWNAPEEAVLPGFGPEGYSDAGLPVVVVKRAALHPMFDKLKAKARVSAHVGVQLTPISTNAFNVAGRLVAEPKDGKKLPGVVIVGAHYDHLGKGGRYSLSPHANEPHVGADDNASGTAVLLEVARELAAKKSELRRDVFFVAFSGEESGVLGSAHFVSKWPKEGKDNRMKDVYAMLNMDMVGRMRDNRLQVLGAETAPEWKEIVGGACDASRVECALSGDGYGPSDQTSFYAGGVPVVHFFTGTHSDYHKPSDTADKINAAGAAQTGKICAGVALAAAQRETALTFKGGMEGPSPLGDQRSFNASLGTIPDYGGPGAGKKGVLLSGVRPGSGADKGGMKKGDVLIKLGKSEIGSVEDFMFVLNASKPGETVPAVVLRDGKEVKLEVTFQEGHRTK</sequence>
<protein>
    <submittedName>
        <fullName evidence="2">TolB protein</fullName>
    </submittedName>
</protein>
<dbReference type="Gene3D" id="3.40.630.10">
    <property type="entry name" value="Zn peptidases"/>
    <property type="match status" value="1"/>
</dbReference>
<dbReference type="Proteomes" id="UP000064967">
    <property type="component" value="Chromosome"/>
</dbReference>
<dbReference type="PROSITE" id="PS51257">
    <property type="entry name" value="PROKAR_LIPOPROTEIN"/>
    <property type="match status" value="1"/>
</dbReference>
<dbReference type="Pfam" id="PF02225">
    <property type="entry name" value="PA"/>
    <property type="match status" value="1"/>
</dbReference>
<dbReference type="InterPro" id="IPR046450">
    <property type="entry name" value="PA_dom_sf"/>
</dbReference>
<dbReference type="Gene3D" id="3.50.30.30">
    <property type="match status" value="1"/>
</dbReference>
<accession>A0A0K1Q0W3</accession>
<evidence type="ECO:0000313" key="3">
    <source>
        <dbReference type="Proteomes" id="UP000064967"/>
    </source>
</evidence>
<dbReference type="PANTHER" id="PTHR12147:SF26">
    <property type="entry name" value="PEPTIDASE M28 DOMAIN-CONTAINING PROTEIN"/>
    <property type="match status" value="1"/>
</dbReference>
<dbReference type="GO" id="GO:0006508">
    <property type="term" value="P:proteolysis"/>
    <property type="evidence" value="ECO:0007669"/>
    <property type="project" value="InterPro"/>
</dbReference>